<dbReference type="PROSITE" id="PS50225">
    <property type="entry name" value="SOCS"/>
    <property type="match status" value="1"/>
</dbReference>
<feature type="repeat" description="ANK" evidence="3">
    <location>
        <begin position="437"/>
        <end position="469"/>
    </location>
</feature>
<dbReference type="InterPro" id="IPR036036">
    <property type="entry name" value="SOCS_box-like_dom_sf"/>
</dbReference>
<reference evidence="5" key="1">
    <citation type="journal article" date="2024" name="Gigascience">
        <title>Chromosome-level genome of the poultry shaft louse Menopon gallinae provides insight into the host-switching and adaptive evolution of parasitic lice.</title>
        <authorList>
            <person name="Xu Y."/>
            <person name="Ma L."/>
            <person name="Liu S."/>
            <person name="Liang Y."/>
            <person name="Liu Q."/>
            <person name="He Z."/>
            <person name="Tian L."/>
            <person name="Duan Y."/>
            <person name="Cai W."/>
            <person name="Li H."/>
            <person name="Song F."/>
        </authorList>
    </citation>
    <scope>NUCLEOTIDE SEQUENCE</scope>
    <source>
        <strain evidence="5">Cailab_2023a</strain>
    </source>
</reference>
<feature type="repeat" description="ANK" evidence="3">
    <location>
        <begin position="309"/>
        <end position="341"/>
    </location>
</feature>
<sequence>MLGRTRSSLLGTLEEKLFHACSRGDIENVKYYLEQGANMNMICSTGRTPFGTAAQLGNVAILKIFLDHCNDKKIPSKKDVKRTESAEEKSSLGNFVFVPKGSGSESSSKVDENLNSRYQEVHCRCGKLDDVCLGKSCEHCKSFMSAINKTTYDLACFNDTFVRRDPRFKSRNESDLLSDEDVRTPDGMDGLEWDMEVKGSDVSLAGDDPCSALYIWYAGILSQTSALLEEKPPPKDIDREDQFGCRALHYAAVEGHVDAVRLLINAGCKINVVDLGNLTPLHMAAARDVGEVLEMLIAAGANVHHKTTDKISPLHVSASRGLLNNVRLLVEAGAHVDTLDSSDRSPLFMAVSRCHIEVVSYLLSQGAKVNIEEIHGYTPLYEAVSQKNTTIVKMLLRAGAKITQSHHLLHYAILHRHEEMVRLLISAGSIVNLRDESGDTPLILAAKTQQPNIARLLLESGAAVNYTNYITGNTALHEAIKNMRGGTQVFEEMFRIFQEHDVDLEVESESGYPALYLAIFLRQDDAAAILIRHGASVNSVFHNNPCKYNYEMFTSDLFHWVLHRGNYQLLELFIHAGYNIRNAHIPKTTTHPIERWIVHLQSNPMRLCDLCRIKVRSLFKSKVYKMVSRLPVPPAIKTFLKLEDIN</sequence>
<dbReference type="Pfam" id="PF12796">
    <property type="entry name" value="Ank_2"/>
    <property type="match status" value="2"/>
</dbReference>
<dbReference type="Pfam" id="PF13637">
    <property type="entry name" value="Ank_4"/>
    <property type="match status" value="1"/>
</dbReference>
<dbReference type="SMART" id="SM00248">
    <property type="entry name" value="ANK"/>
    <property type="match status" value="12"/>
</dbReference>
<accession>A0AAW2HVD0</accession>
<keyword evidence="2 3" id="KW-0040">ANK repeat</keyword>
<dbReference type="InterPro" id="IPR001496">
    <property type="entry name" value="SOCS_box"/>
</dbReference>
<dbReference type="InterPro" id="IPR036770">
    <property type="entry name" value="Ankyrin_rpt-contain_sf"/>
</dbReference>
<feature type="domain" description="SOCS box" evidence="4">
    <location>
        <begin position="588"/>
        <end position="646"/>
    </location>
</feature>
<feature type="repeat" description="ANK" evidence="3">
    <location>
        <begin position="276"/>
        <end position="308"/>
    </location>
</feature>
<dbReference type="InterPro" id="IPR002110">
    <property type="entry name" value="Ankyrin_rpt"/>
</dbReference>
<dbReference type="PRINTS" id="PR01415">
    <property type="entry name" value="ANKYRIN"/>
</dbReference>
<gene>
    <name evidence="5" type="ORF">PYX00_006458</name>
</gene>
<dbReference type="PANTHER" id="PTHR24126">
    <property type="entry name" value="ANKYRIN REPEAT, PH AND SEC7 DOMAIN CONTAINING PROTEIN SECG-RELATED"/>
    <property type="match status" value="1"/>
</dbReference>
<feature type="repeat" description="ANK" evidence="3">
    <location>
        <begin position="243"/>
        <end position="275"/>
    </location>
</feature>
<evidence type="ECO:0000259" key="4">
    <source>
        <dbReference type="PROSITE" id="PS50225"/>
    </source>
</evidence>
<proteinExistence type="predicted"/>
<dbReference type="PANTHER" id="PTHR24126:SF14">
    <property type="entry name" value="ANK_REP_REGION DOMAIN-CONTAINING PROTEIN"/>
    <property type="match status" value="1"/>
</dbReference>
<organism evidence="5">
    <name type="scientific">Menopon gallinae</name>
    <name type="common">poultry shaft louse</name>
    <dbReference type="NCBI Taxonomy" id="328185"/>
    <lineage>
        <taxon>Eukaryota</taxon>
        <taxon>Metazoa</taxon>
        <taxon>Ecdysozoa</taxon>
        <taxon>Arthropoda</taxon>
        <taxon>Hexapoda</taxon>
        <taxon>Insecta</taxon>
        <taxon>Pterygota</taxon>
        <taxon>Neoptera</taxon>
        <taxon>Paraneoptera</taxon>
        <taxon>Psocodea</taxon>
        <taxon>Troctomorpha</taxon>
        <taxon>Phthiraptera</taxon>
        <taxon>Amblycera</taxon>
        <taxon>Menoponidae</taxon>
        <taxon>Menopon</taxon>
    </lineage>
</organism>
<comment type="caution">
    <text evidence="5">The sequence shown here is derived from an EMBL/GenBank/DDBJ whole genome shotgun (WGS) entry which is preliminary data.</text>
</comment>
<dbReference type="AlphaFoldDB" id="A0AAW2HVD0"/>
<evidence type="ECO:0000313" key="5">
    <source>
        <dbReference type="EMBL" id="KAL0273885.1"/>
    </source>
</evidence>
<evidence type="ECO:0000256" key="1">
    <source>
        <dbReference type="ARBA" id="ARBA00022737"/>
    </source>
</evidence>
<evidence type="ECO:0000256" key="3">
    <source>
        <dbReference type="PROSITE-ProRule" id="PRU00023"/>
    </source>
</evidence>
<feature type="repeat" description="ANK" evidence="3">
    <location>
        <begin position="404"/>
        <end position="436"/>
    </location>
</feature>
<dbReference type="PROSITE" id="PS50297">
    <property type="entry name" value="ANK_REP_REGION"/>
    <property type="match status" value="7"/>
</dbReference>
<dbReference type="Pfam" id="PF07525">
    <property type="entry name" value="SOCS_box"/>
    <property type="match status" value="1"/>
</dbReference>
<dbReference type="SUPFAM" id="SSF158235">
    <property type="entry name" value="SOCS box-like"/>
    <property type="match status" value="1"/>
</dbReference>
<evidence type="ECO:0000256" key="2">
    <source>
        <dbReference type="ARBA" id="ARBA00023043"/>
    </source>
</evidence>
<dbReference type="Pfam" id="PF00023">
    <property type="entry name" value="Ank"/>
    <property type="match status" value="1"/>
</dbReference>
<keyword evidence="1" id="KW-0677">Repeat</keyword>
<feature type="repeat" description="ANK" evidence="3">
    <location>
        <begin position="375"/>
        <end position="407"/>
    </location>
</feature>
<dbReference type="Gene3D" id="1.25.40.20">
    <property type="entry name" value="Ankyrin repeat-containing domain"/>
    <property type="match status" value="3"/>
</dbReference>
<dbReference type="CDD" id="cd03716">
    <property type="entry name" value="SOCS_ASB_like"/>
    <property type="match status" value="1"/>
</dbReference>
<protein>
    <recommendedName>
        <fullName evidence="4">SOCS box domain-containing protein</fullName>
    </recommendedName>
</protein>
<dbReference type="SUPFAM" id="SSF48403">
    <property type="entry name" value="Ankyrin repeat"/>
    <property type="match status" value="2"/>
</dbReference>
<feature type="repeat" description="ANK" evidence="3">
    <location>
        <begin position="342"/>
        <end position="374"/>
    </location>
</feature>
<dbReference type="GO" id="GO:0035556">
    <property type="term" value="P:intracellular signal transduction"/>
    <property type="evidence" value="ECO:0007669"/>
    <property type="project" value="InterPro"/>
</dbReference>
<dbReference type="Gene3D" id="1.10.750.20">
    <property type="entry name" value="SOCS box"/>
    <property type="match status" value="1"/>
</dbReference>
<dbReference type="PROSITE" id="PS50088">
    <property type="entry name" value="ANK_REPEAT"/>
    <property type="match status" value="7"/>
</dbReference>
<dbReference type="EMBL" id="JARGDH010000003">
    <property type="protein sequence ID" value="KAL0273885.1"/>
    <property type="molecule type" value="Genomic_DNA"/>
</dbReference>
<name>A0AAW2HVD0_9NEOP</name>
<dbReference type="SMART" id="SM00969">
    <property type="entry name" value="SOCS_box"/>
    <property type="match status" value="1"/>
</dbReference>